<dbReference type="PANTHER" id="PTHR13593">
    <property type="match status" value="1"/>
</dbReference>
<evidence type="ECO:0000313" key="2">
    <source>
        <dbReference type="Ensembl" id="ENSGMOP00000006837.2"/>
    </source>
</evidence>
<evidence type="ECO:0000259" key="1">
    <source>
        <dbReference type="SMART" id="SM00148"/>
    </source>
</evidence>
<sequence length="290" mass="32444">SSSNGDKAVIPIYLAFLHFFNDHADLQLPESYSVPWMKAVEDSSRLSALSVPGSHDSLSLDGGTLARHQAWPLDLQLRAGIRYLEVRVLALGNTLYVMQGVMYQHYTLQEVLDTTQAFLSQYPSEAVLLHVLSEMSEHDRVQRMVQDLVGPEQRVWVSSGMPTMREVRGKVVLVQKSSFALGVPLQPEGSGDQRVSEIKDKEDSLAKVLKQAAAECRGDNIVVSHSSGTGFGTFWGMFLTPRRVAEKVNPWLNHFLSQYNPNHPRPCFGVVAMDFPGFDLIQTIINLNWY</sequence>
<accession>A0A8C4Z5Q4</accession>
<dbReference type="GO" id="GO:0008081">
    <property type="term" value="F:phosphoric diester hydrolase activity"/>
    <property type="evidence" value="ECO:0007669"/>
    <property type="project" value="InterPro"/>
</dbReference>
<dbReference type="Proteomes" id="UP000694546">
    <property type="component" value="Chromosome 11"/>
</dbReference>
<dbReference type="InterPro" id="IPR051057">
    <property type="entry name" value="PI-PLC_domain"/>
</dbReference>
<protein>
    <submittedName>
        <fullName evidence="2">Si:dkey-152b24.7</fullName>
    </submittedName>
</protein>
<dbReference type="AlphaFoldDB" id="A0A8C4Z5Q4"/>
<dbReference type="PROSITE" id="PS50007">
    <property type="entry name" value="PIPLC_X_DOMAIN"/>
    <property type="match status" value="1"/>
</dbReference>
<dbReference type="OMA" id="AEKVNPW"/>
<keyword evidence="3" id="KW-1185">Reference proteome</keyword>
<proteinExistence type="predicted"/>
<reference evidence="2" key="2">
    <citation type="submission" date="2025-09" db="UniProtKB">
        <authorList>
            <consortium name="Ensembl"/>
        </authorList>
    </citation>
    <scope>IDENTIFICATION</scope>
</reference>
<dbReference type="GO" id="GO:0006629">
    <property type="term" value="P:lipid metabolic process"/>
    <property type="evidence" value="ECO:0007669"/>
    <property type="project" value="InterPro"/>
</dbReference>
<dbReference type="InterPro" id="IPR000909">
    <property type="entry name" value="PLipase_C_PInositol-sp_X_dom"/>
</dbReference>
<dbReference type="GeneTree" id="ENSGT00390000010118"/>
<evidence type="ECO:0000313" key="3">
    <source>
        <dbReference type="Proteomes" id="UP000694546"/>
    </source>
</evidence>
<dbReference type="SUPFAM" id="SSF51695">
    <property type="entry name" value="PLC-like phosphodiesterases"/>
    <property type="match status" value="1"/>
</dbReference>
<dbReference type="Ensembl" id="ENSGMOT00000007035.2">
    <property type="protein sequence ID" value="ENSGMOP00000006837.2"/>
    <property type="gene ID" value="ENSGMOG00000006435.2"/>
</dbReference>
<dbReference type="Gene3D" id="3.20.20.190">
    <property type="entry name" value="Phosphatidylinositol (PI) phosphodiesterase"/>
    <property type="match status" value="1"/>
</dbReference>
<dbReference type="SMART" id="SM00148">
    <property type="entry name" value="PLCXc"/>
    <property type="match status" value="1"/>
</dbReference>
<organism evidence="2 3">
    <name type="scientific">Gadus morhua</name>
    <name type="common">Atlantic cod</name>
    <dbReference type="NCBI Taxonomy" id="8049"/>
    <lineage>
        <taxon>Eukaryota</taxon>
        <taxon>Metazoa</taxon>
        <taxon>Chordata</taxon>
        <taxon>Craniata</taxon>
        <taxon>Vertebrata</taxon>
        <taxon>Euteleostomi</taxon>
        <taxon>Actinopterygii</taxon>
        <taxon>Neopterygii</taxon>
        <taxon>Teleostei</taxon>
        <taxon>Neoteleostei</taxon>
        <taxon>Acanthomorphata</taxon>
        <taxon>Zeiogadaria</taxon>
        <taxon>Gadariae</taxon>
        <taxon>Gadiformes</taxon>
        <taxon>Gadoidei</taxon>
        <taxon>Gadidae</taxon>
        <taxon>Gadus</taxon>
    </lineage>
</organism>
<dbReference type="PANTHER" id="PTHR13593:SF147">
    <property type="entry name" value="1-PHOSPHATIDYLINOSITOL PHOSPHODIESTERASE-LIKE-RELATED"/>
    <property type="match status" value="1"/>
</dbReference>
<dbReference type="Pfam" id="PF00388">
    <property type="entry name" value="PI-PLC-X"/>
    <property type="match status" value="1"/>
</dbReference>
<feature type="domain" description="Phosphatidylinositol-specific phospholipase C X" evidence="1">
    <location>
        <begin position="41"/>
        <end position="176"/>
    </location>
</feature>
<reference evidence="2" key="1">
    <citation type="submission" date="2025-08" db="UniProtKB">
        <authorList>
            <consortium name="Ensembl"/>
        </authorList>
    </citation>
    <scope>IDENTIFICATION</scope>
</reference>
<name>A0A8C4Z5Q4_GADMO</name>
<dbReference type="InterPro" id="IPR017946">
    <property type="entry name" value="PLC-like_Pdiesterase_TIM-brl"/>
</dbReference>